<keyword evidence="3 6" id="KW-0238">DNA-binding</keyword>
<keyword evidence="2 6" id="KW-0227">DNA damage</keyword>
<dbReference type="Pfam" id="PF01330">
    <property type="entry name" value="RuvA_N"/>
    <property type="match status" value="1"/>
</dbReference>
<dbReference type="InterPro" id="IPR003583">
    <property type="entry name" value="Hlx-hairpin-Hlx_DNA-bd_motif"/>
</dbReference>
<evidence type="ECO:0000313" key="9">
    <source>
        <dbReference type="Proteomes" id="UP000824049"/>
    </source>
</evidence>
<evidence type="ECO:0000256" key="1">
    <source>
        <dbReference type="ARBA" id="ARBA00022490"/>
    </source>
</evidence>
<dbReference type="GO" id="GO:0009378">
    <property type="term" value="F:four-way junction helicase activity"/>
    <property type="evidence" value="ECO:0007669"/>
    <property type="project" value="InterPro"/>
</dbReference>
<evidence type="ECO:0000256" key="2">
    <source>
        <dbReference type="ARBA" id="ARBA00022763"/>
    </source>
</evidence>
<dbReference type="HAMAP" id="MF_00031">
    <property type="entry name" value="DNA_HJ_migration_RuvA"/>
    <property type="match status" value="1"/>
</dbReference>
<evidence type="ECO:0000259" key="7">
    <source>
        <dbReference type="SMART" id="SM00278"/>
    </source>
</evidence>
<comment type="domain">
    <text evidence="6">Has three domains with a flexible linker between the domains II and III and assumes an 'L' shape. Domain III is highly mobile and contacts RuvB.</text>
</comment>
<reference evidence="8" key="1">
    <citation type="journal article" date="2021" name="PeerJ">
        <title>Extensive microbial diversity within the chicken gut microbiome revealed by metagenomics and culture.</title>
        <authorList>
            <person name="Gilroy R."/>
            <person name="Ravi A."/>
            <person name="Getino M."/>
            <person name="Pursley I."/>
            <person name="Horton D.L."/>
            <person name="Alikhan N.F."/>
            <person name="Baker D."/>
            <person name="Gharbi K."/>
            <person name="Hall N."/>
            <person name="Watson M."/>
            <person name="Adriaenssens E.M."/>
            <person name="Foster-Nyarko E."/>
            <person name="Jarju S."/>
            <person name="Secka A."/>
            <person name="Antonio M."/>
            <person name="Oren A."/>
            <person name="Chaudhuri R.R."/>
            <person name="La Ragione R."/>
            <person name="Hildebrand F."/>
            <person name="Pallen M.J."/>
        </authorList>
    </citation>
    <scope>NUCLEOTIDE SEQUENCE</scope>
    <source>
        <strain evidence="8">CHK179-28034</strain>
    </source>
</reference>
<dbReference type="Pfam" id="PF07499">
    <property type="entry name" value="RuvA_C"/>
    <property type="match status" value="1"/>
</dbReference>
<dbReference type="Gene3D" id="2.40.50.140">
    <property type="entry name" value="Nucleic acid-binding proteins"/>
    <property type="match status" value="1"/>
</dbReference>
<comment type="function">
    <text evidence="6">The RuvA-RuvB-RuvC complex processes Holliday junction (HJ) DNA during genetic recombination and DNA repair, while the RuvA-RuvB complex plays an important role in the rescue of blocked DNA replication forks via replication fork reversal (RFR). RuvA specifically binds to HJ cruciform DNA, conferring on it an open structure. The RuvB hexamer acts as an ATP-dependent pump, pulling dsDNA into and through the RuvAB complex. HJ branch migration allows RuvC to scan DNA until it finds its consensus sequence, where it cleaves and resolves the cruciform DNA.</text>
</comment>
<dbReference type="InterPro" id="IPR010994">
    <property type="entry name" value="RuvA_2-like"/>
</dbReference>
<evidence type="ECO:0000256" key="5">
    <source>
        <dbReference type="ARBA" id="ARBA00023204"/>
    </source>
</evidence>
<comment type="subcellular location">
    <subcellularLocation>
        <location evidence="6">Cytoplasm</location>
    </subcellularLocation>
</comment>
<dbReference type="SMART" id="SM00278">
    <property type="entry name" value="HhH1"/>
    <property type="match status" value="2"/>
</dbReference>
<dbReference type="GO" id="GO:0006281">
    <property type="term" value="P:DNA repair"/>
    <property type="evidence" value="ECO:0007669"/>
    <property type="project" value="UniProtKB-UniRule"/>
</dbReference>
<feature type="domain" description="Helix-hairpin-helix DNA-binding motif class 1" evidence="7">
    <location>
        <begin position="130"/>
        <end position="149"/>
    </location>
</feature>
<keyword evidence="4 6" id="KW-0233">DNA recombination</keyword>
<keyword evidence="5 6" id="KW-0234">DNA repair</keyword>
<dbReference type="NCBIfam" id="TIGR00084">
    <property type="entry name" value="ruvA"/>
    <property type="match status" value="1"/>
</dbReference>
<dbReference type="GO" id="GO:0005737">
    <property type="term" value="C:cytoplasm"/>
    <property type="evidence" value="ECO:0007669"/>
    <property type="project" value="UniProtKB-SubCell"/>
</dbReference>
<feature type="domain" description="Helix-hairpin-helix DNA-binding motif class 1" evidence="7">
    <location>
        <begin position="95"/>
        <end position="114"/>
    </location>
</feature>
<comment type="caution">
    <text evidence="6">Lacks conserved residue(s) required for the propagation of feature annotation.</text>
</comment>
<dbReference type="InterPro" id="IPR013849">
    <property type="entry name" value="DNA_helicase_Holl-junc_RuvA_I"/>
</dbReference>
<evidence type="ECO:0000256" key="6">
    <source>
        <dbReference type="HAMAP-Rule" id="MF_00031"/>
    </source>
</evidence>
<dbReference type="InterPro" id="IPR012340">
    <property type="entry name" value="NA-bd_OB-fold"/>
</dbReference>
<dbReference type="Pfam" id="PF14520">
    <property type="entry name" value="HHH_5"/>
    <property type="match status" value="1"/>
</dbReference>
<comment type="caution">
    <text evidence="8">The sequence shown here is derived from an EMBL/GenBank/DDBJ whole genome shotgun (WGS) entry which is preliminary data.</text>
</comment>
<accession>A0A9D2J6Z7</accession>
<evidence type="ECO:0000313" key="8">
    <source>
        <dbReference type="EMBL" id="HIZ39395.1"/>
    </source>
</evidence>
<dbReference type="GO" id="GO:0006310">
    <property type="term" value="P:DNA recombination"/>
    <property type="evidence" value="ECO:0007669"/>
    <property type="project" value="UniProtKB-UniRule"/>
</dbReference>
<evidence type="ECO:0000256" key="3">
    <source>
        <dbReference type="ARBA" id="ARBA00023125"/>
    </source>
</evidence>
<gene>
    <name evidence="6 8" type="primary">ruvA</name>
    <name evidence="8" type="ORF">H9968_05630</name>
</gene>
<keyword evidence="1 6" id="KW-0963">Cytoplasm</keyword>
<dbReference type="Gene3D" id="1.10.150.20">
    <property type="entry name" value="5' to 3' exonuclease, C-terminal subdomain"/>
    <property type="match status" value="1"/>
</dbReference>
<evidence type="ECO:0000256" key="4">
    <source>
        <dbReference type="ARBA" id="ARBA00023172"/>
    </source>
</evidence>
<dbReference type="SUPFAM" id="SSF46929">
    <property type="entry name" value="DNA helicase RuvA subunit, C-terminal domain"/>
    <property type="match status" value="1"/>
</dbReference>
<dbReference type="CDD" id="cd14332">
    <property type="entry name" value="UBA_RuvA_C"/>
    <property type="match status" value="1"/>
</dbReference>
<feature type="region of interest" description="Domain III" evidence="6">
    <location>
        <begin position="175"/>
        <end position="226"/>
    </location>
</feature>
<dbReference type="Gene3D" id="1.10.8.10">
    <property type="entry name" value="DNA helicase RuvA subunit, C-terminal domain"/>
    <property type="match status" value="1"/>
</dbReference>
<dbReference type="Proteomes" id="UP000824049">
    <property type="component" value="Unassembled WGS sequence"/>
</dbReference>
<dbReference type="SUPFAM" id="SSF50249">
    <property type="entry name" value="Nucleic acid-binding proteins"/>
    <property type="match status" value="1"/>
</dbReference>
<comment type="similarity">
    <text evidence="6">Belongs to the RuvA family.</text>
</comment>
<dbReference type="GO" id="GO:0005524">
    <property type="term" value="F:ATP binding"/>
    <property type="evidence" value="ECO:0007669"/>
    <property type="project" value="InterPro"/>
</dbReference>
<dbReference type="InterPro" id="IPR036267">
    <property type="entry name" value="RuvA_C_sf"/>
</dbReference>
<dbReference type="SUPFAM" id="SSF47781">
    <property type="entry name" value="RuvA domain 2-like"/>
    <property type="match status" value="1"/>
</dbReference>
<reference evidence="8" key="2">
    <citation type="submission" date="2021-04" db="EMBL/GenBank/DDBJ databases">
        <authorList>
            <person name="Gilroy R."/>
        </authorList>
    </citation>
    <scope>NUCLEOTIDE SEQUENCE</scope>
    <source>
        <strain evidence="8">CHK179-28034</strain>
    </source>
</reference>
<dbReference type="GO" id="GO:0000400">
    <property type="term" value="F:four-way junction DNA binding"/>
    <property type="evidence" value="ECO:0007669"/>
    <property type="project" value="UniProtKB-UniRule"/>
</dbReference>
<proteinExistence type="inferred from homology"/>
<dbReference type="GO" id="GO:0048476">
    <property type="term" value="C:Holliday junction resolvase complex"/>
    <property type="evidence" value="ECO:0007669"/>
    <property type="project" value="UniProtKB-UniRule"/>
</dbReference>
<dbReference type="GO" id="GO:0009379">
    <property type="term" value="C:Holliday junction helicase complex"/>
    <property type="evidence" value="ECO:0007669"/>
    <property type="project" value="InterPro"/>
</dbReference>
<organism evidence="8 9">
    <name type="scientific">Candidatus Anaerobutyricum stercoris</name>
    <dbReference type="NCBI Taxonomy" id="2838457"/>
    <lineage>
        <taxon>Bacteria</taxon>
        <taxon>Bacillati</taxon>
        <taxon>Bacillota</taxon>
        <taxon>Clostridia</taxon>
        <taxon>Lachnospirales</taxon>
        <taxon>Lachnospiraceae</taxon>
        <taxon>Anaerobutyricum</taxon>
    </lineage>
</organism>
<sequence>MVVIHREVWYHLIEYKFETGVKKLIAYIKGTAVYADEECIVVDNRGMGYEVRTSSATCNQVRTGDEVTLYTYLYVREDMLALYGFLSREELRVFKLLLAVSGIGPKVAASVLSTLSVEDLYYAVISEDARSIARTPGIGPKGARRLIIELKDKLDLADLGTGNEDETPATAAVSEEGSQIMDTMEALIALGYSNGEAYRAVHKVPGAEAMDAEQLLKEALKIIMTL</sequence>
<protein>
    <recommendedName>
        <fullName evidence="6">Holliday junction branch migration complex subunit RuvA</fullName>
    </recommendedName>
</protein>
<dbReference type="AlphaFoldDB" id="A0A9D2J6Z7"/>
<comment type="subunit">
    <text evidence="6">Homotetramer. Forms an RuvA(8)-RuvB(12)-Holliday junction (HJ) complex. HJ DNA is sandwiched between 2 RuvA tetramers; dsDNA enters through RuvA and exits via RuvB. An RuvB hexamer assembles on each DNA strand where it exits the tetramer. Each RuvB hexamer is contacted by two RuvA subunits (via domain III) on 2 adjacent RuvB subunits; this complex drives branch migration. In the full resolvosome a probable DNA-RuvA(4)-RuvB(12)-RuvC(2) complex forms which resolves the HJ.</text>
</comment>
<dbReference type="InterPro" id="IPR000085">
    <property type="entry name" value="RuvA"/>
</dbReference>
<dbReference type="EMBL" id="DXBR01000051">
    <property type="protein sequence ID" value="HIZ39395.1"/>
    <property type="molecule type" value="Genomic_DNA"/>
</dbReference>
<dbReference type="InterPro" id="IPR011114">
    <property type="entry name" value="RuvA_C"/>
</dbReference>
<name>A0A9D2J6Z7_9FIRM</name>